<dbReference type="Proteomes" id="UP000660611">
    <property type="component" value="Unassembled WGS sequence"/>
</dbReference>
<accession>A0A919PSH2</accession>
<name>A0A919PSH2_9ACTN</name>
<gene>
    <name evidence="1" type="ORF">Dsi01nite_073900</name>
</gene>
<protein>
    <submittedName>
        <fullName evidence="1">Uncharacterized protein</fullName>
    </submittedName>
</protein>
<organism evidence="1 2">
    <name type="scientific">Dactylosporangium siamense</name>
    <dbReference type="NCBI Taxonomy" id="685454"/>
    <lineage>
        <taxon>Bacteria</taxon>
        <taxon>Bacillati</taxon>
        <taxon>Actinomycetota</taxon>
        <taxon>Actinomycetes</taxon>
        <taxon>Micromonosporales</taxon>
        <taxon>Micromonosporaceae</taxon>
        <taxon>Dactylosporangium</taxon>
    </lineage>
</organism>
<keyword evidence="2" id="KW-1185">Reference proteome</keyword>
<evidence type="ECO:0000313" key="1">
    <source>
        <dbReference type="EMBL" id="GIG49349.1"/>
    </source>
</evidence>
<sequence length="103" mass="10621">MVDVRCRPGPVRVVAGRARSAFAAGRARFPVRAAAAPAAVADVIPTPSAWLLPALPAGCAAPPGWFAAPATAIRARSASRLAARISRSSARSSTVVVRWYASE</sequence>
<dbReference type="EMBL" id="BONQ01000117">
    <property type="protein sequence ID" value="GIG49349.1"/>
    <property type="molecule type" value="Genomic_DNA"/>
</dbReference>
<dbReference type="AlphaFoldDB" id="A0A919PSH2"/>
<comment type="caution">
    <text evidence="1">The sequence shown here is derived from an EMBL/GenBank/DDBJ whole genome shotgun (WGS) entry which is preliminary data.</text>
</comment>
<reference evidence="1" key="1">
    <citation type="submission" date="2021-01" db="EMBL/GenBank/DDBJ databases">
        <title>Whole genome shotgun sequence of Dactylosporangium siamense NBRC 106093.</title>
        <authorList>
            <person name="Komaki H."/>
            <person name="Tamura T."/>
        </authorList>
    </citation>
    <scope>NUCLEOTIDE SEQUENCE</scope>
    <source>
        <strain evidence="1">NBRC 106093</strain>
    </source>
</reference>
<evidence type="ECO:0000313" key="2">
    <source>
        <dbReference type="Proteomes" id="UP000660611"/>
    </source>
</evidence>
<proteinExistence type="predicted"/>